<dbReference type="AlphaFoldDB" id="A0A6S8WSL6"/>
<proteinExistence type="predicted"/>
<dbReference type="EMBL" id="HBIO01019848">
    <property type="protein sequence ID" value="CAE0470413.1"/>
    <property type="molecule type" value="Transcribed_RNA"/>
</dbReference>
<protein>
    <submittedName>
        <fullName evidence="1">Uncharacterized protein</fullName>
    </submittedName>
</protein>
<dbReference type="EMBL" id="HBIO01019844">
    <property type="protein sequence ID" value="CAE0470411.1"/>
    <property type="molecule type" value="Transcribed_RNA"/>
</dbReference>
<evidence type="ECO:0000313" key="3">
    <source>
        <dbReference type="EMBL" id="CAE0470413.1"/>
    </source>
</evidence>
<organism evidence="1">
    <name type="scientific">Chaetoceros debilis</name>
    <dbReference type="NCBI Taxonomy" id="122233"/>
    <lineage>
        <taxon>Eukaryota</taxon>
        <taxon>Sar</taxon>
        <taxon>Stramenopiles</taxon>
        <taxon>Ochrophyta</taxon>
        <taxon>Bacillariophyta</taxon>
        <taxon>Coscinodiscophyceae</taxon>
        <taxon>Chaetocerotophycidae</taxon>
        <taxon>Chaetocerotales</taxon>
        <taxon>Chaetocerotaceae</taxon>
        <taxon>Chaetoceros</taxon>
    </lineage>
</organism>
<evidence type="ECO:0000313" key="2">
    <source>
        <dbReference type="EMBL" id="CAE0470412.1"/>
    </source>
</evidence>
<dbReference type="EMBL" id="HBIO01019845">
    <property type="protein sequence ID" value="CAE0470412.1"/>
    <property type="molecule type" value="Transcribed_RNA"/>
</dbReference>
<sequence length="107" mass="11802">MRSAAHQRRTTNVWVKISLEGVKGPCETISTACGEIDEDDISACGMFRRRNISPLGFGIPIMGGYPIYPLADRYGNPTPYNKFYEDAVSARGVETIFNGLERAGNEL</sequence>
<name>A0A6S8WSL6_9STRA</name>
<reference evidence="1" key="1">
    <citation type="submission" date="2021-01" db="EMBL/GenBank/DDBJ databases">
        <authorList>
            <person name="Corre E."/>
            <person name="Pelletier E."/>
            <person name="Niang G."/>
            <person name="Scheremetjew M."/>
            <person name="Finn R."/>
            <person name="Kale V."/>
            <person name="Holt S."/>
            <person name="Cochrane G."/>
            <person name="Meng A."/>
            <person name="Brown T."/>
            <person name="Cohen L."/>
        </authorList>
    </citation>
    <scope>NUCLEOTIDE SEQUENCE</scope>
    <source>
        <strain evidence="1">MM31A-1</strain>
    </source>
</reference>
<gene>
    <name evidence="1" type="ORF">CDEB00056_LOCUS15264</name>
    <name evidence="2" type="ORF">CDEB00056_LOCUS15265</name>
    <name evidence="3" type="ORF">CDEB00056_LOCUS15266</name>
</gene>
<evidence type="ECO:0000313" key="1">
    <source>
        <dbReference type="EMBL" id="CAE0470411.1"/>
    </source>
</evidence>
<accession>A0A6S8WSL6</accession>